<organism evidence="2 3">
    <name type="scientific">Araneus ventricosus</name>
    <name type="common">Orbweaver spider</name>
    <name type="synonym">Epeira ventricosa</name>
    <dbReference type="NCBI Taxonomy" id="182803"/>
    <lineage>
        <taxon>Eukaryota</taxon>
        <taxon>Metazoa</taxon>
        <taxon>Ecdysozoa</taxon>
        <taxon>Arthropoda</taxon>
        <taxon>Chelicerata</taxon>
        <taxon>Arachnida</taxon>
        <taxon>Araneae</taxon>
        <taxon>Araneomorphae</taxon>
        <taxon>Entelegynae</taxon>
        <taxon>Araneoidea</taxon>
        <taxon>Araneidae</taxon>
        <taxon>Araneus</taxon>
    </lineage>
</organism>
<dbReference type="PANTHER" id="PTHR33327:SF3">
    <property type="entry name" value="RNA-DIRECTED DNA POLYMERASE"/>
    <property type="match status" value="1"/>
</dbReference>
<name>A0A4Y2EYH1_ARAVE</name>
<dbReference type="Proteomes" id="UP000499080">
    <property type="component" value="Unassembled WGS sequence"/>
</dbReference>
<sequence length="108" mass="12141">MLTTGKVTSPNSTEGTRIDPKFDYLCAGLDHETVLHVRDIVCELPPHPYTALKSRLLTEFEVSQNKKLKTLNEYLELGNRSPSVLLRQMRDLTQIAILVCSKLATNLS</sequence>
<gene>
    <name evidence="2" type="ORF">AVEN_253013_1</name>
</gene>
<dbReference type="PANTHER" id="PTHR33327">
    <property type="entry name" value="ENDONUCLEASE"/>
    <property type="match status" value="1"/>
</dbReference>
<reference evidence="2 3" key="1">
    <citation type="journal article" date="2019" name="Sci. Rep.">
        <title>Orb-weaving spider Araneus ventricosus genome elucidates the spidroin gene catalogue.</title>
        <authorList>
            <person name="Kono N."/>
            <person name="Nakamura H."/>
            <person name="Ohtoshi R."/>
            <person name="Moran D.A.P."/>
            <person name="Shinohara A."/>
            <person name="Yoshida Y."/>
            <person name="Fujiwara M."/>
            <person name="Mori M."/>
            <person name="Tomita M."/>
            <person name="Arakawa K."/>
        </authorList>
    </citation>
    <scope>NUCLEOTIDE SEQUENCE [LARGE SCALE GENOMIC DNA]</scope>
</reference>
<evidence type="ECO:0000313" key="2">
    <source>
        <dbReference type="EMBL" id="GBM34293.1"/>
    </source>
</evidence>
<feature type="domain" description="DUF7041" evidence="1">
    <location>
        <begin position="20"/>
        <end position="71"/>
    </location>
</feature>
<comment type="caution">
    <text evidence="2">The sequence shown here is derived from an EMBL/GenBank/DDBJ whole genome shotgun (WGS) entry which is preliminary data.</text>
</comment>
<dbReference type="EMBL" id="BGPR01000755">
    <property type="protein sequence ID" value="GBM34293.1"/>
    <property type="molecule type" value="Genomic_DNA"/>
</dbReference>
<protein>
    <recommendedName>
        <fullName evidence="1">DUF7041 domain-containing protein</fullName>
    </recommendedName>
</protein>
<evidence type="ECO:0000259" key="1">
    <source>
        <dbReference type="Pfam" id="PF23055"/>
    </source>
</evidence>
<dbReference type="InterPro" id="IPR055469">
    <property type="entry name" value="DUF7041"/>
</dbReference>
<evidence type="ECO:0000313" key="3">
    <source>
        <dbReference type="Proteomes" id="UP000499080"/>
    </source>
</evidence>
<accession>A0A4Y2EYH1</accession>
<dbReference type="Pfam" id="PF23055">
    <property type="entry name" value="DUF7041"/>
    <property type="match status" value="1"/>
</dbReference>
<dbReference type="AlphaFoldDB" id="A0A4Y2EYH1"/>
<keyword evidence="3" id="KW-1185">Reference proteome</keyword>
<proteinExistence type="predicted"/>